<proteinExistence type="predicted"/>
<dbReference type="InParanoid" id="A0A163LUF4"/>
<feature type="coiled-coil region" evidence="1">
    <location>
        <begin position="95"/>
        <end position="128"/>
    </location>
</feature>
<organism evidence="3">
    <name type="scientific">Absidia glauca</name>
    <name type="common">Pin mould</name>
    <dbReference type="NCBI Taxonomy" id="4829"/>
    <lineage>
        <taxon>Eukaryota</taxon>
        <taxon>Fungi</taxon>
        <taxon>Fungi incertae sedis</taxon>
        <taxon>Mucoromycota</taxon>
        <taxon>Mucoromycotina</taxon>
        <taxon>Mucoromycetes</taxon>
        <taxon>Mucorales</taxon>
        <taxon>Cunninghamellaceae</taxon>
        <taxon>Absidia</taxon>
    </lineage>
</organism>
<evidence type="ECO:0000256" key="1">
    <source>
        <dbReference type="SAM" id="Coils"/>
    </source>
</evidence>
<dbReference type="Proteomes" id="UP000078561">
    <property type="component" value="Unassembled WGS sequence"/>
</dbReference>
<gene>
    <name evidence="3" type="primary">ABSGL_02144.1 scaffold 2596</name>
</gene>
<dbReference type="OrthoDB" id="2274679at2759"/>
<keyword evidence="4" id="KW-1185">Reference proteome</keyword>
<dbReference type="EMBL" id="LT551165">
    <property type="protein sequence ID" value="SAL96728.1"/>
    <property type="molecule type" value="Genomic_DNA"/>
</dbReference>
<evidence type="ECO:0000256" key="2">
    <source>
        <dbReference type="SAM" id="MobiDB-lite"/>
    </source>
</evidence>
<feature type="region of interest" description="Disordered" evidence="2">
    <location>
        <begin position="191"/>
        <end position="239"/>
    </location>
</feature>
<feature type="compositionally biased region" description="Polar residues" evidence="2">
    <location>
        <begin position="201"/>
        <end position="217"/>
    </location>
</feature>
<sequence length="263" mass="29682">MSTSGVKGGPAFEIRFCKGNKVQVFDLSKRWDVSGKQPLPNEYLEDDVVNGRLRYSKLGNQWITYNTTEEQQRQQQQPPVKIPAPKPDVVPALAKQRAIDEAKELEHIRQAQEAMQKAMDRKKKIQMARCARKKGAASNPNMETLAGNKDEATLFTIDKTDTRVEQMPSNDLQQVPEIKTAKVTKKPSFLHELDLPPTTPLPNRQSNNYNAINSSPIVSLDHKRQPISPESVAPTPRQGDDSFFHHDTTTHKQKSSIWCCIIS</sequence>
<keyword evidence="1" id="KW-0175">Coiled coil</keyword>
<accession>A0A163LUF4</accession>
<reference evidence="3" key="1">
    <citation type="submission" date="2016-04" db="EMBL/GenBank/DDBJ databases">
        <authorList>
            <person name="Evans L.H."/>
            <person name="Alamgir A."/>
            <person name="Owens N."/>
            <person name="Weber N.D."/>
            <person name="Virtaneva K."/>
            <person name="Barbian K."/>
            <person name="Babar A."/>
            <person name="Rosenke K."/>
        </authorList>
    </citation>
    <scope>NUCLEOTIDE SEQUENCE [LARGE SCALE GENOMIC DNA]</scope>
    <source>
        <strain evidence="3">CBS 101.48</strain>
    </source>
</reference>
<protein>
    <submittedName>
        <fullName evidence="3">Uncharacterized protein</fullName>
    </submittedName>
</protein>
<evidence type="ECO:0000313" key="4">
    <source>
        <dbReference type="Proteomes" id="UP000078561"/>
    </source>
</evidence>
<name>A0A163LUF4_ABSGL</name>
<dbReference type="AlphaFoldDB" id="A0A163LUF4"/>
<evidence type="ECO:0000313" key="3">
    <source>
        <dbReference type="EMBL" id="SAL96728.1"/>
    </source>
</evidence>